<dbReference type="SUPFAM" id="SSF50715">
    <property type="entry name" value="Ribosomal protein L25-like"/>
    <property type="match status" value="1"/>
</dbReference>
<dbReference type="InterPro" id="IPR011035">
    <property type="entry name" value="Ribosomal_bL25/Gln-tRNA_synth"/>
</dbReference>
<dbReference type="Pfam" id="PF14693">
    <property type="entry name" value="Ribosomal_TL5_C"/>
    <property type="match status" value="1"/>
</dbReference>
<evidence type="ECO:0000313" key="9">
    <source>
        <dbReference type="Proteomes" id="UP000014975"/>
    </source>
</evidence>
<dbReference type="InterPro" id="IPR020057">
    <property type="entry name" value="Ribosomal_bL25_b-dom"/>
</dbReference>
<dbReference type="InterPro" id="IPR001021">
    <property type="entry name" value="Ribosomal_bL25_long"/>
</dbReference>
<protein>
    <recommendedName>
        <fullName evidence="5">Large ribosomal subunit protein bL25</fullName>
    </recommendedName>
    <alternativeName>
        <fullName evidence="5">General stress protein CTC</fullName>
    </alternativeName>
</protein>
<keyword evidence="4 5" id="KW-0687">Ribonucleoprotein</keyword>
<dbReference type="STRING" id="1121439.dsat_0822"/>
<keyword evidence="3 5" id="KW-0689">Ribosomal protein</keyword>
<evidence type="ECO:0000256" key="3">
    <source>
        <dbReference type="ARBA" id="ARBA00022980"/>
    </source>
</evidence>
<dbReference type="AlphaFoldDB" id="S7UGX6"/>
<dbReference type="EMBL" id="ATHI01000028">
    <property type="protein sequence ID" value="EPR31498.1"/>
    <property type="molecule type" value="Genomic_DNA"/>
</dbReference>
<reference evidence="8 9" key="1">
    <citation type="journal article" date="2013" name="Genome Announc.">
        <title>Draft genome sequences for three mercury-methylating, sulfate-reducing bacteria.</title>
        <authorList>
            <person name="Brown S.D."/>
            <person name="Hurt R.A.Jr."/>
            <person name="Gilmour C.C."/>
            <person name="Elias D.A."/>
        </authorList>
    </citation>
    <scope>NUCLEOTIDE SEQUENCE [LARGE SCALE GENOMIC DNA]</scope>
    <source>
        <strain evidence="8 9">DSM 16529</strain>
    </source>
</reference>
<dbReference type="GO" id="GO:0003735">
    <property type="term" value="F:structural constituent of ribosome"/>
    <property type="evidence" value="ECO:0007669"/>
    <property type="project" value="InterPro"/>
</dbReference>
<evidence type="ECO:0000256" key="2">
    <source>
        <dbReference type="ARBA" id="ARBA00022884"/>
    </source>
</evidence>
<comment type="caution">
    <text evidence="8">The sequence shown here is derived from an EMBL/GenBank/DDBJ whole genome shotgun (WGS) entry which is preliminary data.</text>
</comment>
<dbReference type="InterPro" id="IPR037121">
    <property type="entry name" value="Ribosomal_bL25_C"/>
</dbReference>
<dbReference type="InterPro" id="IPR029751">
    <property type="entry name" value="Ribosomal_L25_dom"/>
</dbReference>
<name>S7UGX6_9BACT</name>
<feature type="domain" description="Large ribosomal subunit protein bL25 L25" evidence="6">
    <location>
        <begin position="9"/>
        <end position="97"/>
    </location>
</feature>
<dbReference type="PATRIC" id="fig|1121439.3.peg.2191"/>
<comment type="subunit">
    <text evidence="5">Part of the 50S ribosomal subunit; part of the 5S rRNA/L5/L18/L25 subcomplex. Contacts the 5S rRNA. Binds to the 5S rRNA independently of L5 and L18.</text>
</comment>
<keyword evidence="2 5" id="KW-0694">RNA-binding</keyword>
<gene>
    <name evidence="5" type="primary">rplY</name>
    <name evidence="5" type="synonym">ctc</name>
    <name evidence="8" type="ORF">dsat_0822</name>
</gene>
<dbReference type="Gene3D" id="2.170.120.20">
    <property type="entry name" value="Ribosomal protein L25, beta domain"/>
    <property type="match status" value="1"/>
</dbReference>
<evidence type="ECO:0000259" key="7">
    <source>
        <dbReference type="Pfam" id="PF14693"/>
    </source>
</evidence>
<accession>S7UGX6</accession>
<comment type="similarity">
    <text evidence="5">Belongs to the bacterial ribosomal protein bL25 family. CTC subfamily.</text>
</comment>
<dbReference type="CDD" id="cd00495">
    <property type="entry name" value="Ribosomal_L25_TL5_CTC"/>
    <property type="match status" value="1"/>
</dbReference>
<dbReference type="GO" id="GO:0006412">
    <property type="term" value="P:translation"/>
    <property type="evidence" value="ECO:0007669"/>
    <property type="project" value="UniProtKB-UniRule"/>
</dbReference>
<dbReference type="RefSeq" id="WP_020887519.1">
    <property type="nucleotide sequence ID" value="NZ_ATHI01000028.1"/>
</dbReference>
<dbReference type="GO" id="GO:0022625">
    <property type="term" value="C:cytosolic large ribosomal subunit"/>
    <property type="evidence" value="ECO:0007669"/>
    <property type="project" value="TreeGrafter"/>
</dbReference>
<dbReference type="InterPro" id="IPR020056">
    <property type="entry name" value="Rbsml_bL25/Gln-tRNA_synth_N"/>
</dbReference>
<organism evidence="8 9">
    <name type="scientific">Alkalidesulfovibrio alkalitolerans DSM 16529</name>
    <dbReference type="NCBI Taxonomy" id="1121439"/>
    <lineage>
        <taxon>Bacteria</taxon>
        <taxon>Pseudomonadati</taxon>
        <taxon>Thermodesulfobacteriota</taxon>
        <taxon>Desulfovibrionia</taxon>
        <taxon>Desulfovibrionales</taxon>
        <taxon>Desulfovibrionaceae</taxon>
        <taxon>Alkalidesulfovibrio</taxon>
    </lineage>
</organism>
<keyword evidence="1 5" id="KW-0699">rRNA-binding</keyword>
<evidence type="ECO:0000256" key="1">
    <source>
        <dbReference type="ARBA" id="ARBA00022730"/>
    </source>
</evidence>
<dbReference type="PANTHER" id="PTHR33284:SF1">
    <property type="entry name" value="RIBOSOMAL PROTEIN L25_GLN-TRNA SYNTHETASE, ANTI-CODON-BINDING DOMAIN-CONTAINING PROTEIN"/>
    <property type="match status" value="1"/>
</dbReference>
<dbReference type="GO" id="GO:0008097">
    <property type="term" value="F:5S rRNA binding"/>
    <property type="evidence" value="ECO:0007669"/>
    <property type="project" value="InterPro"/>
</dbReference>
<evidence type="ECO:0000256" key="4">
    <source>
        <dbReference type="ARBA" id="ARBA00023274"/>
    </source>
</evidence>
<dbReference type="Gene3D" id="2.40.240.10">
    <property type="entry name" value="Ribosomal Protein L25, Chain P"/>
    <property type="match status" value="1"/>
</dbReference>
<feature type="domain" description="Large ribosomal subunit protein bL25 beta" evidence="7">
    <location>
        <begin position="105"/>
        <end position="187"/>
    </location>
</feature>
<dbReference type="PANTHER" id="PTHR33284">
    <property type="entry name" value="RIBOSOMAL PROTEIN L25/GLN-TRNA SYNTHETASE, ANTI-CODON-BINDING DOMAIN-CONTAINING PROTEIN"/>
    <property type="match status" value="1"/>
</dbReference>
<keyword evidence="9" id="KW-1185">Reference proteome</keyword>
<evidence type="ECO:0000313" key="8">
    <source>
        <dbReference type="EMBL" id="EPR31498.1"/>
    </source>
</evidence>
<proteinExistence type="inferred from homology"/>
<dbReference type="Proteomes" id="UP000014975">
    <property type="component" value="Unassembled WGS sequence"/>
</dbReference>
<dbReference type="OrthoDB" id="9786489at2"/>
<evidence type="ECO:0000259" key="6">
    <source>
        <dbReference type="Pfam" id="PF01386"/>
    </source>
</evidence>
<comment type="function">
    <text evidence="5">This is one of the proteins that binds to the 5S RNA in the ribosome where it forms part of the central protuberance.</text>
</comment>
<dbReference type="NCBIfam" id="TIGR00731">
    <property type="entry name" value="bL25_bact_ctc"/>
    <property type="match status" value="1"/>
</dbReference>
<dbReference type="eggNOG" id="COG1825">
    <property type="taxonomic scope" value="Bacteria"/>
</dbReference>
<dbReference type="Pfam" id="PF01386">
    <property type="entry name" value="Ribosomal_L25p"/>
    <property type="match status" value="1"/>
</dbReference>
<evidence type="ECO:0000256" key="5">
    <source>
        <dbReference type="HAMAP-Rule" id="MF_01334"/>
    </source>
</evidence>
<dbReference type="HAMAP" id="MF_01334">
    <property type="entry name" value="Ribosomal_bL25_CTC"/>
    <property type="match status" value="1"/>
</dbReference>
<dbReference type="InterPro" id="IPR020930">
    <property type="entry name" value="Ribosomal_uL5_bac-type"/>
</dbReference>
<sequence>MSEQVNLIASARSIKGKTASKAIRGQELVPGIYYNGRGENIMLQVPALALTKAYEKVGLSHVLTLKIEQDGVTAEKPSLIRELKRHPYKRQIMHVDFLGIDLDKKIRVEIPVRITGKCKGVVLGGQLTVFREHLTIECLPLNVPNSIVIDVTEMEIGQNLQVADVKTPEGVGLVYDENFSVVGVLAPEAEAEASEG</sequence>